<dbReference type="GO" id="GO:0016787">
    <property type="term" value="F:hydrolase activity"/>
    <property type="evidence" value="ECO:0007669"/>
    <property type="project" value="UniProtKB-KW"/>
</dbReference>
<dbReference type="Gene3D" id="3.60.10.10">
    <property type="entry name" value="Endonuclease/exonuclease/phosphatase"/>
    <property type="match status" value="1"/>
</dbReference>
<dbReference type="InterPro" id="IPR005135">
    <property type="entry name" value="Endo/exonuclease/phosphatase"/>
</dbReference>
<evidence type="ECO:0000259" key="1">
    <source>
        <dbReference type="Pfam" id="PF03372"/>
    </source>
</evidence>
<feature type="domain" description="Endonuclease/exonuclease/phosphatase" evidence="1">
    <location>
        <begin position="7"/>
        <end position="208"/>
    </location>
</feature>
<dbReference type="GO" id="GO:0006506">
    <property type="term" value="P:GPI anchor biosynthetic process"/>
    <property type="evidence" value="ECO:0007669"/>
    <property type="project" value="TreeGrafter"/>
</dbReference>
<dbReference type="InterPro" id="IPR051916">
    <property type="entry name" value="GPI-anchor_lipid_remodeler"/>
</dbReference>
<dbReference type="eggNOG" id="COG3568">
    <property type="taxonomic scope" value="Bacteria"/>
</dbReference>
<dbReference type="AlphaFoldDB" id="Q3A8M1"/>
<dbReference type="OrthoDB" id="9813425at2"/>
<protein>
    <submittedName>
        <fullName evidence="2">Metal-dependent hydrolase</fullName>
    </submittedName>
</protein>
<reference evidence="2 3" key="2">
    <citation type="journal article" date="2012" name="BMC Genomics">
        <title>The genome of Pelobacter carbinolicus reveals surprising metabolic capabilities and physiological features.</title>
        <authorList>
            <person name="Aklujkar M."/>
            <person name="Haveman S.A."/>
            <person name="Didonato R.Jr."/>
            <person name="Chertkov O."/>
            <person name="Han C.S."/>
            <person name="Land M.L."/>
            <person name="Brown P."/>
            <person name="Lovley D.R."/>
        </authorList>
    </citation>
    <scope>NUCLEOTIDE SEQUENCE [LARGE SCALE GENOMIC DNA]</scope>
    <source>
        <strain evidence="3">DSM 2380 / NBRC 103641 / GraBd1</strain>
    </source>
</reference>
<dbReference type="PANTHER" id="PTHR14859">
    <property type="entry name" value="CALCOFLUOR WHITE HYPERSENSITIVE PROTEIN PRECURSOR"/>
    <property type="match status" value="1"/>
</dbReference>
<accession>Q3A8M1</accession>
<dbReference type="PANTHER" id="PTHR14859:SF1">
    <property type="entry name" value="PGAP2-INTERACTING PROTEIN"/>
    <property type="match status" value="1"/>
</dbReference>
<dbReference type="Pfam" id="PF03372">
    <property type="entry name" value="Exo_endo_phos"/>
    <property type="match status" value="1"/>
</dbReference>
<evidence type="ECO:0000313" key="2">
    <source>
        <dbReference type="EMBL" id="ABA87271.1"/>
    </source>
</evidence>
<dbReference type="STRING" id="338963.Pcar_0008"/>
<reference evidence="3" key="1">
    <citation type="submission" date="2005-10" db="EMBL/GenBank/DDBJ databases">
        <title>Complete sequence of Pelobacter carbinolicus DSM 2380.</title>
        <authorList>
            <person name="Copeland A."/>
            <person name="Lucas S."/>
            <person name="Lapidus A."/>
            <person name="Barry K."/>
            <person name="Detter J.C."/>
            <person name="Glavina T."/>
            <person name="Hammon N."/>
            <person name="Israni S."/>
            <person name="Pitluck S."/>
            <person name="Chertkov O."/>
            <person name="Schmutz J."/>
            <person name="Larimer F."/>
            <person name="Land M."/>
            <person name="Kyrpides N."/>
            <person name="Ivanova N."/>
            <person name="Richardson P."/>
        </authorList>
    </citation>
    <scope>NUCLEOTIDE SEQUENCE [LARGE SCALE GENOMIC DNA]</scope>
    <source>
        <strain evidence="3">DSM 2380 / NBRC 103641 / GraBd1</strain>
    </source>
</reference>
<dbReference type="Proteomes" id="UP000002534">
    <property type="component" value="Chromosome"/>
</dbReference>
<keyword evidence="2" id="KW-0378">Hydrolase</keyword>
<dbReference type="KEGG" id="pca:Pcar_0008"/>
<sequence>MYTIRIMTYNIHGCRGTDGRTDPARILEVISRAGPDMVALQEVAGSLDNDQAAWLGQRLAMNYYGPDSPGGNAFLSYYPMRAMRYLDLEGGSCLCADINIAGRCLHIFNIRLHEHFRQRRRQWVRLFDPQDGVGSHSTGCPVMLLGDFGDGPWSLRHGSIAPALRLAKSPFWSSTFPSWLPLCSRDRAYLGGQLRIVDSRIYRYATARRASTHLPLLFTVRVADPRNYLQAKGVKHGRMEIAPG</sequence>
<gene>
    <name evidence="2" type="ordered locus">Pcar_0008</name>
</gene>
<dbReference type="GO" id="GO:0016020">
    <property type="term" value="C:membrane"/>
    <property type="evidence" value="ECO:0007669"/>
    <property type="project" value="GOC"/>
</dbReference>
<evidence type="ECO:0000313" key="3">
    <source>
        <dbReference type="Proteomes" id="UP000002534"/>
    </source>
</evidence>
<organism evidence="2 3">
    <name type="scientific">Syntrophotalea carbinolica (strain DSM 2380 / NBRC 103641 / GraBd1)</name>
    <name type="common">Pelobacter carbinolicus</name>
    <dbReference type="NCBI Taxonomy" id="338963"/>
    <lineage>
        <taxon>Bacteria</taxon>
        <taxon>Pseudomonadati</taxon>
        <taxon>Thermodesulfobacteriota</taxon>
        <taxon>Desulfuromonadia</taxon>
        <taxon>Desulfuromonadales</taxon>
        <taxon>Syntrophotaleaceae</taxon>
        <taxon>Syntrophotalea</taxon>
    </lineage>
</organism>
<dbReference type="SUPFAM" id="SSF56219">
    <property type="entry name" value="DNase I-like"/>
    <property type="match status" value="1"/>
</dbReference>
<proteinExistence type="predicted"/>
<dbReference type="EMBL" id="CP000142">
    <property type="protein sequence ID" value="ABA87271.1"/>
    <property type="molecule type" value="Genomic_DNA"/>
</dbReference>
<dbReference type="RefSeq" id="WP_011339653.1">
    <property type="nucleotide sequence ID" value="NC_007498.2"/>
</dbReference>
<keyword evidence="3" id="KW-1185">Reference proteome</keyword>
<dbReference type="HOGENOM" id="CLU_060500_3_0_7"/>
<dbReference type="InterPro" id="IPR036691">
    <property type="entry name" value="Endo/exonu/phosph_ase_sf"/>
</dbReference>
<name>Q3A8M1_SYNC1</name>